<accession>A0A0F4L8N3</accession>
<dbReference type="PANTHER" id="PTHR21600">
    <property type="entry name" value="MITOCHONDRIAL RNA PSEUDOURIDINE SYNTHASE"/>
    <property type="match status" value="1"/>
</dbReference>
<dbReference type="STRING" id="1218493.JF76_12880"/>
<name>A0A0F4L8N3_9LACO</name>
<dbReference type="InterPro" id="IPR006145">
    <property type="entry name" value="PsdUridine_synth_RsuA/RluA"/>
</dbReference>
<dbReference type="Proteomes" id="UP000033533">
    <property type="component" value="Unassembled WGS sequence"/>
</dbReference>
<evidence type="ECO:0000313" key="6">
    <source>
        <dbReference type="EMBL" id="KJY55202.1"/>
    </source>
</evidence>
<evidence type="ECO:0000256" key="3">
    <source>
        <dbReference type="ARBA" id="ARBA00031870"/>
    </source>
</evidence>
<dbReference type="CDD" id="cd02869">
    <property type="entry name" value="PseudoU_synth_RluA_like"/>
    <property type="match status" value="1"/>
</dbReference>
<evidence type="ECO:0000313" key="7">
    <source>
        <dbReference type="Proteomes" id="UP000033533"/>
    </source>
</evidence>
<dbReference type="AlphaFoldDB" id="A0A0F4L8N3"/>
<evidence type="ECO:0000256" key="2">
    <source>
        <dbReference type="ARBA" id="ARBA00010876"/>
    </source>
</evidence>
<comment type="caution">
    <text evidence="6">The sequence shown here is derived from an EMBL/GenBank/DDBJ whole genome shotgun (WGS) entry which is preliminary data.</text>
</comment>
<dbReference type="GO" id="GO:0000455">
    <property type="term" value="P:enzyme-directed rRNA pseudouridine synthesis"/>
    <property type="evidence" value="ECO:0007669"/>
    <property type="project" value="TreeGrafter"/>
</dbReference>
<dbReference type="EMBL" id="JXBY01000020">
    <property type="protein sequence ID" value="KJY55202.1"/>
    <property type="molecule type" value="Genomic_DNA"/>
</dbReference>
<dbReference type="Pfam" id="PF00849">
    <property type="entry name" value="PseudoU_synth_2"/>
    <property type="match status" value="1"/>
</dbReference>
<dbReference type="RefSeq" id="WP_045928340.1">
    <property type="nucleotide sequence ID" value="NZ_JBHSZS010000010.1"/>
</dbReference>
<comment type="catalytic activity">
    <reaction evidence="1">
        <text>a uridine in RNA = a pseudouridine in RNA</text>
        <dbReference type="Rhea" id="RHEA:48348"/>
        <dbReference type="Rhea" id="RHEA-COMP:12068"/>
        <dbReference type="Rhea" id="RHEA-COMP:12069"/>
        <dbReference type="ChEBI" id="CHEBI:65314"/>
        <dbReference type="ChEBI" id="CHEBI:65315"/>
    </reaction>
</comment>
<dbReference type="PATRIC" id="fig|1218493.3.peg.1348"/>
<dbReference type="InterPro" id="IPR020103">
    <property type="entry name" value="PsdUridine_synth_cat_dom_sf"/>
</dbReference>
<evidence type="ECO:0000256" key="4">
    <source>
        <dbReference type="ARBA" id="ARBA00033164"/>
    </source>
</evidence>
<dbReference type="Gene3D" id="3.30.2350.10">
    <property type="entry name" value="Pseudouridine synthase"/>
    <property type="match status" value="1"/>
</dbReference>
<dbReference type="GO" id="GO:0009982">
    <property type="term" value="F:pseudouridine synthase activity"/>
    <property type="evidence" value="ECO:0007669"/>
    <property type="project" value="InterPro"/>
</dbReference>
<sequence>MSYYFTFNFPENLNPCSVNDLLRQLLIPRKWRHFLRVEQKVLINGSYYHFNQKVSPNDKVELWLDHVESKQHIYPESGKIPEVIYENDNLLIINKPAGQKTHPNLKEANTALNDCATYLGFSPFIVHRLDMLTSGLLLVAKNPAVVPILNRELTAKIFHREYLAVINVNEPIANRGTIDLPIGQDPLDQRKRKVTGTGIKSITHYQIVKYFDNNTALVKLELETGRTHQIRVHLAAIDCPIVGDPLYNPNFKNEQFLHLTAYQISLQKPFTLDKLKVKLPDKNIPLLQN</sequence>
<dbReference type="HOGENOM" id="CLU_016902_8_1_9"/>
<evidence type="ECO:0000256" key="1">
    <source>
        <dbReference type="ARBA" id="ARBA00000073"/>
    </source>
</evidence>
<evidence type="ECO:0000259" key="5">
    <source>
        <dbReference type="Pfam" id="PF00849"/>
    </source>
</evidence>
<comment type="similarity">
    <text evidence="2">Belongs to the pseudouridine synthase RluA family.</text>
</comment>
<gene>
    <name evidence="6" type="primary">rluD3</name>
    <name evidence="6" type="ORF">JF76_12880</name>
</gene>
<dbReference type="InterPro" id="IPR050188">
    <property type="entry name" value="RluA_PseudoU_synthase"/>
</dbReference>
<dbReference type="PROSITE" id="PS01129">
    <property type="entry name" value="PSI_RLU"/>
    <property type="match status" value="1"/>
</dbReference>
<dbReference type="GO" id="GO:0140098">
    <property type="term" value="F:catalytic activity, acting on RNA"/>
    <property type="evidence" value="ECO:0007669"/>
    <property type="project" value="UniProtKB-ARBA"/>
</dbReference>
<dbReference type="SUPFAM" id="SSF55120">
    <property type="entry name" value="Pseudouridine synthase"/>
    <property type="match status" value="1"/>
</dbReference>
<proteinExistence type="inferred from homology"/>
<organism evidence="6 7">
    <name type="scientific">Lactobacillus kullabergensis</name>
    <dbReference type="NCBI Taxonomy" id="1218493"/>
    <lineage>
        <taxon>Bacteria</taxon>
        <taxon>Bacillati</taxon>
        <taxon>Bacillota</taxon>
        <taxon>Bacilli</taxon>
        <taxon>Lactobacillales</taxon>
        <taxon>Lactobacillaceae</taxon>
        <taxon>Lactobacillus</taxon>
    </lineage>
</organism>
<protein>
    <recommendedName>
        <fullName evidence="3">RNA pseudouridylate synthase</fullName>
    </recommendedName>
    <alternativeName>
        <fullName evidence="4">RNA-uridine isomerase</fullName>
    </alternativeName>
</protein>
<dbReference type="OrthoDB" id="9773999at2"/>
<dbReference type="GO" id="GO:0003723">
    <property type="term" value="F:RNA binding"/>
    <property type="evidence" value="ECO:0007669"/>
    <property type="project" value="InterPro"/>
</dbReference>
<feature type="domain" description="Pseudouridine synthase RsuA/RluA-like" evidence="5">
    <location>
        <begin position="89"/>
        <end position="236"/>
    </location>
</feature>
<dbReference type="InterPro" id="IPR006224">
    <property type="entry name" value="PsdUridine_synth_RluA-like_CS"/>
</dbReference>
<reference evidence="6 7" key="1">
    <citation type="submission" date="2014-12" db="EMBL/GenBank/DDBJ databases">
        <title>Comparative genomics of the lactic acid bacteria isolated from the honey bee gut.</title>
        <authorList>
            <person name="Ellegaard K.M."/>
            <person name="Tamarit D."/>
            <person name="Javelind E."/>
            <person name="Olofsson T."/>
            <person name="Andersson S.G."/>
            <person name="Vasquez A."/>
        </authorList>
    </citation>
    <scope>NUCLEOTIDE SEQUENCE [LARGE SCALE GENOMIC DNA]</scope>
    <source>
        <strain evidence="6 7">Biut2</strain>
    </source>
</reference>
<dbReference type="PANTHER" id="PTHR21600:SF87">
    <property type="entry name" value="RNA PSEUDOURIDYLATE SYNTHASE DOMAIN-CONTAINING PROTEIN 1"/>
    <property type="match status" value="1"/>
</dbReference>